<gene>
    <name evidence="2" type="primary">SMKI11G0010</name>
    <name evidence="3" type="synonym">SMKI15G0010</name>
    <name evidence="2" type="ORF">SMKI_11G0010</name>
    <name evidence="3" type="ORF">SMKI_15G0010</name>
</gene>
<evidence type="ECO:0000313" key="4">
    <source>
        <dbReference type="Proteomes" id="UP001161438"/>
    </source>
</evidence>
<evidence type="ECO:0000313" key="3">
    <source>
        <dbReference type="EMBL" id="CAI4036163.1"/>
    </source>
</evidence>
<dbReference type="EMBL" id="OX365767">
    <property type="protein sequence ID" value="CAI4034556.1"/>
    <property type="molecule type" value="Genomic_DNA"/>
</dbReference>
<dbReference type="GeneID" id="80919389"/>
<dbReference type="EMBL" id="OX365771">
    <property type="protein sequence ID" value="CAI4036163.1"/>
    <property type="molecule type" value="Genomic_DNA"/>
</dbReference>
<dbReference type="Proteomes" id="UP001161438">
    <property type="component" value="Chromosome 11"/>
</dbReference>
<organism evidence="2 4">
    <name type="scientific">Saccharomyces mikatae IFO 1815</name>
    <dbReference type="NCBI Taxonomy" id="226126"/>
    <lineage>
        <taxon>Eukaryota</taxon>
        <taxon>Fungi</taxon>
        <taxon>Dikarya</taxon>
        <taxon>Ascomycota</taxon>
        <taxon>Saccharomycotina</taxon>
        <taxon>Saccharomycetes</taxon>
        <taxon>Saccharomycetales</taxon>
        <taxon>Saccharomycetaceae</taxon>
        <taxon>Saccharomyces</taxon>
    </lineage>
</organism>
<reference evidence="2" key="1">
    <citation type="submission" date="2022-10" db="EMBL/GenBank/DDBJ databases">
        <authorList>
            <person name="Byrne P K."/>
        </authorList>
    </citation>
    <scope>NUCLEOTIDE SEQUENCE</scope>
    <source>
        <strain evidence="2">IFO1815</strain>
    </source>
</reference>
<sequence>MTNKLDRNAPRQQSMSSESNTSETKINLSGPNKYRQWLYGVETAAEYADEYMSELVHTGDIHSMKMDYNLSANDESFVKTIFNSFLVKLYEKTIVGEAAYEMNWICDDSPGRVSAYDIFSYFKENYNEVTIGSRLTLIEDLPNISSKSVDKIVFYLKTLFTMLEDSSEEQDRKKQRDTNIALLLMAFLPQLKESFHEKFGDSKSLQLSQVIRFCKLKTSSGSSSLVSDALVAQDKRSYQKKGNKGCLICGADCRLSNSSLLKRRLPEARSLSYILMTS</sequence>
<evidence type="ECO:0000313" key="2">
    <source>
        <dbReference type="EMBL" id="CAI4034556.1"/>
    </source>
</evidence>
<dbReference type="RefSeq" id="XP_056077676.1">
    <property type="nucleotide sequence ID" value="XM_056223682.1"/>
</dbReference>
<feature type="compositionally biased region" description="Polar residues" evidence="1">
    <location>
        <begin position="10"/>
        <end position="27"/>
    </location>
</feature>
<dbReference type="Pfam" id="PF17241">
    <property type="entry name" value="Retrotran_gag_4"/>
    <property type="match status" value="1"/>
</dbReference>
<feature type="region of interest" description="Disordered" evidence="1">
    <location>
        <begin position="1"/>
        <end position="27"/>
    </location>
</feature>
<dbReference type="InterPro" id="IPR035179">
    <property type="entry name" value="DUF5314"/>
</dbReference>
<keyword evidence="4" id="KW-1185">Reference proteome</keyword>
<protein>
    <submittedName>
        <fullName evidence="2">Uncharacterized protein</fullName>
    </submittedName>
</protein>
<accession>A0AA35IPK3</accession>
<dbReference type="Proteomes" id="UP001161438">
    <property type="component" value="Chromosome 15"/>
</dbReference>
<evidence type="ECO:0000256" key="1">
    <source>
        <dbReference type="SAM" id="MobiDB-lite"/>
    </source>
</evidence>
<proteinExistence type="predicted"/>
<name>A0AA35IPK3_SACMI</name>
<dbReference type="AlphaFoldDB" id="A0AA35IPK3"/>